<feature type="signal peptide" evidence="3">
    <location>
        <begin position="1"/>
        <end position="22"/>
    </location>
</feature>
<dbReference type="STRING" id="6573.A0A210QGT3"/>
<dbReference type="PANTHER" id="PTHR14684">
    <property type="entry name" value="THIOREDOXIN DOMAIN-CONTAINING PROTEIN 15"/>
    <property type="match status" value="1"/>
</dbReference>
<dbReference type="InterPro" id="IPR042418">
    <property type="entry name" value="TXNDC15"/>
</dbReference>
<reference evidence="5 6" key="1">
    <citation type="journal article" date="2017" name="Nat. Ecol. Evol.">
        <title>Scallop genome provides insights into evolution of bilaterian karyotype and development.</title>
        <authorList>
            <person name="Wang S."/>
            <person name="Zhang J."/>
            <person name="Jiao W."/>
            <person name="Li J."/>
            <person name="Xun X."/>
            <person name="Sun Y."/>
            <person name="Guo X."/>
            <person name="Huan P."/>
            <person name="Dong B."/>
            <person name="Zhang L."/>
            <person name="Hu X."/>
            <person name="Sun X."/>
            <person name="Wang J."/>
            <person name="Zhao C."/>
            <person name="Wang Y."/>
            <person name="Wang D."/>
            <person name="Huang X."/>
            <person name="Wang R."/>
            <person name="Lv J."/>
            <person name="Li Y."/>
            <person name="Zhang Z."/>
            <person name="Liu B."/>
            <person name="Lu W."/>
            <person name="Hui Y."/>
            <person name="Liang J."/>
            <person name="Zhou Z."/>
            <person name="Hou R."/>
            <person name="Li X."/>
            <person name="Liu Y."/>
            <person name="Li H."/>
            <person name="Ning X."/>
            <person name="Lin Y."/>
            <person name="Zhao L."/>
            <person name="Xing Q."/>
            <person name="Dou J."/>
            <person name="Li Y."/>
            <person name="Mao J."/>
            <person name="Guo H."/>
            <person name="Dou H."/>
            <person name="Li T."/>
            <person name="Mu C."/>
            <person name="Jiang W."/>
            <person name="Fu Q."/>
            <person name="Fu X."/>
            <person name="Miao Y."/>
            <person name="Liu J."/>
            <person name="Yu Q."/>
            <person name="Li R."/>
            <person name="Liao H."/>
            <person name="Li X."/>
            <person name="Kong Y."/>
            <person name="Jiang Z."/>
            <person name="Chourrout D."/>
            <person name="Li R."/>
            <person name="Bao Z."/>
        </authorList>
    </citation>
    <scope>NUCLEOTIDE SEQUENCE [LARGE SCALE GENOMIC DNA]</scope>
    <source>
        <strain evidence="5 6">PY_sf001</strain>
    </source>
</reference>
<dbReference type="InterPro" id="IPR036249">
    <property type="entry name" value="Thioredoxin-like_sf"/>
</dbReference>
<gene>
    <name evidence="5" type="ORF">KP79_PYT05426</name>
</gene>
<comment type="caution">
    <text evidence="5">The sequence shown here is derived from an EMBL/GenBank/DDBJ whole genome shotgun (WGS) entry which is preliminary data.</text>
</comment>
<organism evidence="5 6">
    <name type="scientific">Mizuhopecten yessoensis</name>
    <name type="common">Japanese scallop</name>
    <name type="synonym">Patinopecten yessoensis</name>
    <dbReference type="NCBI Taxonomy" id="6573"/>
    <lineage>
        <taxon>Eukaryota</taxon>
        <taxon>Metazoa</taxon>
        <taxon>Spiralia</taxon>
        <taxon>Lophotrochozoa</taxon>
        <taxon>Mollusca</taxon>
        <taxon>Bivalvia</taxon>
        <taxon>Autobranchia</taxon>
        <taxon>Pteriomorphia</taxon>
        <taxon>Pectinida</taxon>
        <taxon>Pectinoidea</taxon>
        <taxon>Pectinidae</taxon>
        <taxon>Mizuhopecten</taxon>
    </lineage>
</organism>
<dbReference type="InterPro" id="IPR013766">
    <property type="entry name" value="Thioredoxin_domain"/>
</dbReference>
<dbReference type="EMBL" id="NEDP02003741">
    <property type="protein sequence ID" value="OWF47970.1"/>
    <property type="molecule type" value="Genomic_DNA"/>
</dbReference>
<accession>A0A210QGT3</accession>
<proteinExistence type="predicted"/>
<dbReference type="GO" id="GO:0060271">
    <property type="term" value="P:cilium assembly"/>
    <property type="evidence" value="ECO:0007669"/>
    <property type="project" value="TreeGrafter"/>
</dbReference>
<keyword evidence="3" id="KW-0732">Signal</keyword>
<keyword evidence="2" id="KW-1133">Transmembrane helix</keyword>
<dbReference type="AlphaFoldDB" id="A0A210QGT3"/>
<keyword evidence="6" id="KW-1185">Reference proteome</keyword>
<evidence type="ECO:0000313" key="5">
    <source>
        <dbReference type="EMBL" id="OWF47970.1"/>
    </source>
</evidence>
<dbReference type="PANTHER" id="PTHR14684:SF2">
    <property type="entry name" value="THIOREDOXIN DOMAIN-CONTAINING PROTEIN 15"/>
    <property type="match status" value="1"/>
</dbReference>
<dbReference type="GO" id="GO:0005929">
    <property type="term" value="C:cilium"/>
    <property type="evidence" value="ECO:0007669"/>
    <property type="project" value="TreeGrafter"/>
</dbReference>
<feature type="compositionally biased region" description="Basic and acidic residues" evidence="1">
    <location>
        <begin position="66"/>
        <end position="114"/>
    </location>
</feature>
<dbReference type="Pfam" id="PF00085">
    <property type="entry name" value="Thioredoxin"/>
    <property type="match status" value="1"/>
</dbReference>
<protein>
    <submittedName>
        <fullName evidence="5">Thioredoxin domain-containing protein 15</fullName>
    </submittedName>
</protein>
<dbReference type="PROSITE" id="PS51352">
    <property type="entry name" value="THIOREDOXIN_2"/>
    <property type="match status" value="1"/>
</dbReference>
<feature type="chain" id="PRO_5012035596" evidence="3">
    <location>
        <begin position="23"/>
        <end position="441"/>
    </location>
</feature>
<feature type="domain" description="Thioredoxin" evidence="4">
    <location>
        <begin position="247"/>
        <end position="372"/>
    </location>
</feature>
<evidence type="ECO:0000313" key="6">
    <source>
        <dbReference type="Proteomes" id="UP000242188"/>
    </source>
</evidence>
<evidence type="ECO:0000256" key="1">
    <source>
        <dbReference type="SAM" id="MobiDB-lite"/>
    </source>
</evidence>
<keyword evidence="2" id="KW-0812">Transmembrane</keyword>
<evidence type="ECO:0000256" key="3">
    <source>
        <dbReference type="SAM" id="SignalP"/>
    </source>
</evidence>
<dbReference type="OrthoDB" id="1899781at2759"/>
<dbReference type="Proteomes" id="UP000242188">
    <property type="component" value="Unassembled WGS sequence"/>
</dbReference>
<name>A0A210QGT3_MIZYE</name>
<keyword evidence="2" id="KW-0472">Membrane</keyword>
<sequence>MAVSMWLSGFLLYLLAHFMVNAEINDKGGEKSEEDIIYRATVTDSQIITEVPSSSSMKDASIDSDIEGKFDSPYREERDPGLDDDFDKRSSSKEDGKTFPSEHSEQVPTDRSKSIQDQGDSVVGGREKVVDDQINIGQEHKEAVQNKEVSSDKTEDGGEKIDLEEEADVNSETTNQSYRYLSFGNILKSIVDPVLEGGSGVLADMPSFDSNDSSLNLSEVVDNATLDKTSGEDDELTNKTDKKVRFQCNGKNFTDINVTDETVKIVNNTGLLNTLNFDKNESVSDCVLVLFFAPWCPFCAKMAPNYNALARAFPQLEVLAVDAAQFSNLNARFGTVLVPNILLFHQSRALVRFNQTDKSFDSLISFVRNITGLEPNSSVNVTTEDYEGPLSSVPTEESDYLLWVAWLFVLVFTSIVFVQSAYGQQCITKVRILWQEHQHID</sequence>
<feature type="compositionally biased region" description="Basic and acidic residues" evidence="1">
    <location>
        <begin position="138"/>
        <end position="160"/>
    </location>
</feature>
<dbReference type="SUPFAM" id="SSF52833">
    <property type="entry name" value="Thioredoxin-like"/>
    <property type="match status" value="1"/>
</dbReference>
<evidence type="ECO:0000256" key="2">
    <source>
        <dbReference type="SAM" id="Phobius"/>
    </source>
</evidence>
<feature type="transmembrane region" description="Helical" evidence="2">
    <location>
        <begin position="400"/>
        <end position="422"/>
    </location>
</feature>
<dbReference type="Gene3D" id="3.40.30.10">
    <property type="entry name" value="Glutaredoxin"/>
    <property type="match status" value="1"/>
</dbReference>
<evidence type="ECO:0000259" key="4">
    <source>
        <dbReference type="PROSITE" id="PS51352"/>
    </source>
</evidence>
<feature type="region of interest" description="Disordered" evidence="1">
    <location>
        <begin position="50"/>
        <end position="160"/>
    </location>
</feature>